<evidence type="ECO:0000313" key="5">
    <source>
        <dbReference type="EMBL" id="CAI75819.1"/>
    </source>
</evidence>
<gene>
    <name evidence="5" type="ORF">TA18530</name>
</gene>
<feature type="domain" description="MYND-type" evidence="4">
    <location>
        <begin position="440"/>
        <end position="472"/>
    </location>
</feature>
<dbReference type="InParanoid" id="Q4UBI2"/>
<keyword evidence="6" id="KW-1185">Reference proteome</keyword>
<dbReference type="Proteomes" id="UP000001950">
    <property type="component" value="Chromosome 3"/>
</dbReference>
<dbReference type="KEGG" id="tan:TA18530"/>
<organism evidence="5 6">
    <name type="scientific">Theileria annulata</name>
    <dbReference type="NCBI Taxonomy" id="5874"/>
    <lineage>
        <taxon>Eukaryota</taxon>
        <taxon>Sar</taxon>
        <taxon>Alveolata</taxon>
        <taxon>Apicomplexa</taxon>
        <taxon>Aconoidasida</taxon>
        <taxon>Piroplasmida</taxon>
        <taxon>Theileriidae</taxon>
        <taxon>Theileria</taxon>
    </lineage>
</organism>
<proteinExistence type="predicted"/>
<dbReference type="InterPro" id="IPR002893">
    <property type="entry name" value="Znf_MYND"/>
</dbReference>
<dbReference type="VEuPathDB" id="PiroplasmaDB:TA18530"/>
<dbReference type="RefSeq" id="XP_955295.1">
    <property type="nucleotide sequence ID" value="XM_950202.1"/>
</dbReference>
<dbReference type="AlphaFoldDB" id="Q4UBI2"/>
<evidence type="ECO:0000313" key="6">
    <source>
        <dbReference type="Proteomes" id="UP000001950"/>
    </source>
</evidence>
<keyword evidence="1" id="KW-0479">Metal-binding</keyword>
<reference evidence="5 6" key="1">
    <citation type="journal article" date="2005" name="Science">
        <title>Genome of the host-cell transforming parasite Theileria annulata compared with T. parva.</title>
        <authorList>
            <person name="Pain A."/>
            <person name="Renauld H."/>
            <person name="Berriman M."/>
            <person name="Murphy L."/>
            <person name="Yeats C.A."/>
            <person name="Weir W."/>
            <person name="Kerhornou A."/>
            <person name="Aslett M."/>
            <person name="Bishop R."/>
            <person name="Bouchier C."/>
            <person name="Cochet M."/>
            <person name="Coulson R.M.R."/>
            <person name="Cronin A."/>
            <person name="de Villiers E.P."/>
            <person name="Fraser A."/>
            <person name="Fosker N."/>
            <person name="Gardner M."/>
            <person name="Goble A."/>
            <person name="Griffiths-Jones S."/>
            <person name="Harris D.E."/>
            <person name="Katzer F."/>
            <person name="Larke N."/>
            <person name="Lord A."/>
            <person name="Maser P."/>
            <person name="McKellar S."/>
            <person name="Mooney P."/>
            <person name="Morton F."/>
            <person name="Nene V."/>
            <person name="O'Neil S."/>
            <person name="Price C."/>
            <person name="Quail M.A."/>
            <person name="Rabbinowitsch E."/>
            <person name="Rawlings N.D."/>
            <person name="Rutter S."/>
            <person name="Saunders D."/>
            <person name="Seeger K."/>
            <person name="Shah T."/>
            <person name="Squares R."/>
            <person name="Squares S."/>
            <person name="Tivey A."/>
            <person name="Walker A.R."/>
            <person name="Woodward J."/>
            <person name="Dobbelaere D.A.E."/>
            <person name="Langsley G."/>
            <person name="Rajandream M.A."/>
            <person name="McKeever D."/>
            <person name="Shiels B."/>
            <person name="Tait A."/>
            <person name="Barrell B.G."/>
            <person name="Hall N."/>
        </authorList>
    </citation>
    <scope>NUCLEOTIDE SEQUENCE [LARGE SCALE GENOMIC DNA]</scope>
    <source>
        <strain evidence="6">Ankara</strain>
    </source>
</reference>
<evidence type="ECO:0000256" key="1">
    <source>
        <dbReference type="ARBA" id="ARBA00022723"/>
    </source>
</evidence>
<evidence type="ECO:0000256" key="3">
    <source>
        <dbReference type="ARBA" id="ARBA00022833"/>
    </source>
</evidence>
<keyword evidence="3" id="KW-0862">Zinc</keyword>
<keyword evidence="2" id="KW-0863">Zinc-finger</keyword>
<evidence type="ECO:0000256" key="2">
    <source>
        <dbReference type="ARBA" id="ARBA00022771"/>
    </source>
</evidence>
<protein>
    <recommendedName>
        <fullName evidence="4">MYND-type domain-containing protein</fullName>
    </recommendedName>
</protein>
<evidence type="ECO:0000259" key="4">
    <source>
        <dbReference type="Pfam" id="PF01753"/>
    </source>
</evidence>
<dbReference type="GeneID" id="3865066"/>
<dbReference type="SUPFAM" id="SSF144232">
    <property type="entry name" value="HIT/MYND zinc finger-like"/>
    <property type="match status" value="1"/>
</dbReference>
<dbReference type="Pfam" id="PF01753">
    <property type="entry name" value="zf-MYND"/>
    <property type="match status" value="1"/>
</dbReference>
<accession>Q4UBI2</accession>
<sequence length="493" mass="57605">MTECRIVTFDPSKLKSSEFDPEHGKNEQCHDSSMCNGSNELEDIDLLRDIFFNLKTSSRTDWSNINIERRHDFKFWADVTHNFGFDILKSVFSIGTSYCDNYNFVKYHIKTVFGDELSSTPNYTLTLRNEVAFHLLSGMIENRIPGSLRLIVRGNGYSFFENRINDLLTSKVINHEALCYNMNALMALFPYLLEYKSVNLWQMCFRFVSSKLWKYMWYNVGIKLKSNHEEPVEKMFYTFLELSTVYFYGARGPGFLKKLHSSSTCYLWNSIIPLISWSMDRRILCKIVTFVSDILLLTISDKCLDKVPRDVLKALKHNVKRSLDKGISEGFNIPEGISNVEFKIYHSNICVGMLERLYQVLQANPGDLVGKVHLIYDLSSLSSSKITAPYKCKNIFEPINEEKVNFSPTKIFPRVLPCFNYECSRVYHLDLPQIHLVNNEQVNFFYCKRCGIPSYCSERCFDEHWQISHKEVHFPPNLIFKYSQRYKMPILDP</sequence>
<name>Q4UBI2_THEAN</name>
<dbReference type="EMBL" id="CR940352">
    <property type="protein sequence ID" value="CAI75819.1"/>
    <property type="molecule type" value="Genomic_DNA"/>
</dbReference>
<dbReference type="OrthoDB" id="390933at2759"/>
<dbReference type="eggNOG" id="ENOG502SQXE">
    <property type="taxonomic scope" value="Eukaryota"/>
</dbReference>
<dbReference type="OMA" id="WSNINIE"/>